<dbReference type="Gene3D" id="3.10.28.10">
    <property type="entry name" value="Homing endonucleases"/>
    <property type="match status" value="2"/>
</dbReference>
<dbReference type="AlphaFoldDB" id="S5U527"/>
<dbReference type="SUPFAM" id="SSF55608">
    <property type="entry name" value="Homing endonucleases"/>
    <property type="match status" value="1"/>
</dbReference>
<reference evidence="2" key="1">
    <citation type="submission" date="2013-04" db="EMBL/GenBank/DDBJ databases">
        <authorList>
            <person name="Hegedusova E."/>
            <person name="Brejova B."/>
            <person name="Nosek J."/>
        </authorList>
    </citation>
    <scope>NUCLEOTIDE SEQUENCE</scope>
    <source>
        <strain evidence="2">G-17</strain>
    </source>
</reference>
<keyword evidence="2" id="KW-0496">Mitochondrion</keyword>
<accession>S5U527</accession>
<proteinExistence type="predicted"/>
<feature type="domain" description="Homing endonuclease LAGLIDADG" evidence="1">
    <location>
        <begin position="35"/>
        <end position="213"/>
    </location>
</feature>
<gene>
    <name evidence="2" type="primary">rnl-i1</name>
</gene>
<dbReference type="InterPro" id="IPR052500">
    <property type="entry name" value="Chloro/Mito_RNA_Process"/>
</dbReference>
<dbReference type="InterPro" id="IPR027434">
    <property type="entry name" value="Homing_endonucl"/>
</dbReference>
<dbReference type="RefSeq" id="YP_008475156.1">
    <property type="nucleotide sequence ID" value="NC_022169.1"/>
</dbReference>
<sequence>MKYISKSKVRNIGPNSNLLRAYKTQFTNLTSYQYEALIGHLLGDANIYTRNNGKTHGIKFEWGEKSKDYIFHVYDIFGDFILKEPHLYSRLNKNGNLQKTWRMETYQDVIFNDIGSLFLLNNKKKIIRSNLIINHLTPISLAYWYMDDGGRNYYKGKRSLTDHSLTLNTQGFTVEEVKMLIKELNLKYEFNTTLSFNKKKPTIYIPDHNYDLFFNLINPWIIDHFRYKLPKLNK</sequence>
<evidence type="ECO:0000313" key="2">
    <source>
        <dbReference type="EMBL" id="AGS44473.1"/>
    </source>
</evidence>
<organism evidence="2">
    <name type="scientific">Candida theae</name>
    <dbReference type="NCBI Taxonomy" id="1198502"/>
    <lineage>
        <taxon>Eukaryota</taxon>
        <taxon>Fungi</taxon>
        <taxon>Dikarya</taxon>
        <taxon>Ascomycota</taxon>
        <taxon>Saccharomycotina</taxon>
        <taxon>Pichiomycetes</taxon>
        <taxon>Debaryomycetaceae</taxon>
        <taxon>Candida/Lodderomyces clade</taxon>
        <taxon>Candida</taxon>
    </lineage>
</organism>
<dbReference type="GO" id="GO:0045292">
    <property type="term" value="P:mRNA cis splicing, via spliceosome"/>
    <property type="evidence" value="ECO:0007669"/>
    <property type="project" value="TreeGrafter"/>
</dbReference>
<geneLocation type="mitochondrion" evidence="2"/>
<protein>
    <recommendedName>
        <fullName evidence="1">Homing endonuclease LAGLIDADG domain-containing protein</fullName>
    </recommendedName>
</protein>
<dbReference type="GO" id="GO:0004519">
    <property type="term" value="F:endonuclease activity"/>
    <property type="evidence" value="ECO:0007669"/>
    <property type="project" value="InterPro"/>
</dbReference>
<dbReference type="InterPro" id="IPR004860">
    <property type="entry name" value="LAGLIDADG_dom"/>
</dbReference>
<dbReference type="Pfam" id="PF03161">
    <property type="entry name" value="LAGLIDADG_2"/>
    <property type="match status" value="1"/>
</dbReference>
<dbReference type="EMBL" id="KC993195">
    <property type="protein sequence ID" value="AGS44473.1"/>
    <property type="molecule type" value="Genomic_DNA"/>
</dbReference>
<name>S5U527_9ASCO</name>
<dbReference type="PANTHER" id="PTHR47539:SF1">
    <property type="entry name" value="PENTATRICOPEPTIDE REPEAT-CONTAINING PROTEIN OTP51, CHLOROPLASTIC"/>
    <property type="match status" value="1"/>
</dbReference>
<dbReference type="PANTHER" id="PTHR47539">
    <property type="entry name" value="PENTATRICOPEPTIDE REPEAT-CONTAINING PROTEIN OTP51, CHLOROPLASTIC"/>
    <property type="match status" value="1"/>
</dbReference>
<evidence type="ECO:0000259" key="1">
    <source>
        <dbReference type="Pfam" id="PF03161"/>
    </source>
</evidence>
<dbReference type="GeneID" id="16695033"/>
<dbReference type="GO" id="GO:0000373">
    <property type="term" value="P:Group II intron splicing"/>
    <property type="evidence" value="ECO:0007669"/>
    <property type="project" value="TreeGrafter"/>
</dbReference>